<dbReference type="Pfam" id="PF13302">
    <property type="entry name" value="Acetyltransf_3"/>
    <property type="match status" value="1"/>
</dbReference>
<dbReference type="EMBL" id="FOHE01000001">
    <property type="protein sequence ID" value="SES62989.1"/>
    <property type="molecule type" value="Genomic_DNA"/>
</dbReference>
<evidence type="ECO:0000313" key="2">
    <source>
        <dbReference type="EMBL" id="SES62989.1"/>
    </source>
</evidence>
<feature type="domain" description="N-acetyltransferase" evidence="1">
    <location>
        <begin position="18"/>
        <end position="178"/>
    </location>
</feature>
<dbReference type="PANTHER" id="PTHR43792">
    <property type="entry name" value="GNAT FAMILY, PUTATIVE (AFU_ORTHOLOGUE AFUA_3G00765)-RELATED-RELATED"/>
    <property type="match status" value="1"/>
</dbReference>
<keyword evidence="3" id="KW-1185">Reference proteome</keyword>
<dbReference type="Proteomes" id="UP000198618">
    <property type="component" value="Unassembled WGS sequence"/>
</dbReference>
<dbReference type="GO" id="GO:0016747">
    <property type="term" value="F:acyltransferase activity, transferring groups other than amino-acyl groups"/>
    <property type="evidence" value="ECO:0007669"/>
    <property type="project" value="InterPro"/>
</dbReference>
<dbReference type="AlphaFoldDB" id="A0A1H9Y2V1"/>
<dbReference type="InterPro" id="IPR000182">
    <property type="entry name" value="GNAT_dom"/>
</dbReference>
<dbReference type="PANTHER" id="PTHR43792:SF1">
    <property type="entry name" value="N-ACETYLTRANSFERASE DOMAIN-CONTAINING PROTEIN"/>
    <property type="match status" value="1"/>
</dbReference>
<dbReference type="OrthoDB" id="162775at2"/>
<sequence length="191" mass="22195">MNKVKLVRHQLKYAKEMSHLSSAPQVKNSLGLKEEHTSLEGTLGFIEFILEQEKLGKQYSRCILNENEQLIGVITLKDIDKENRTCHIGTWIGHPYWGKGYNQLAKAEILYIAFNELRLDYVFAGAKVDNIRSQKAQEKLPYITLGVEKDFPEEHKQLESQVNSTCFLNVVEKEKFLTWYKISDMYLNSHE</sequence>
<dbReference type="SUPFAM" id="SSF55729">
    <property type="entry name" value="Acyl-CoA N-acyltransferases (Nat)"/>
    <property type="match status" value="1"/>
</dbReference>
<proteinExistence type="predicted"/>
<keyword evidence="2" id="KW-0808">Transferase</keyword>
<gene>
    <name evidence="2" type="ORF">SAMN05216389_101148</name>
</gene>
<name>A0A1H9Y2V1_9BACI</name>
<accession>A0A1H9Y2V1</accession>
<organism evidence="2 3">
    <name type="scientific">Oceanobacillus limi</name>
    <dbReference type="NCBI Taxonomy" id="930131"/>
    <lineage>
        <taxon>Bacteria</taxon>
        <taxon>Bacillati</taxon>
        <taxon>Bacillota</taxon>
        <taxon>Bacilli</taxon>
        <taxon>Bacillales</taxon>
        <taxon>Bacillaceae</taxon>
        <taxon>Oceanobacillus</taxon>
    </lineage>
</organism>
<dbReference type="STRING" id="930131.SAMN05216389_101148"/>
<protein>
    <submittedName>
        <fullName evidence="2">Protein N-acetyltransferase, RimJ/RimL family</fullName>
    </submittedName>
</protein>
<dbReference type="PROSITE" id="PS51186">
    <property type="entry name" value="GNAT"/>
    <property type="match status" value="1"/>
</dbReference>
<evidence type="ECO:0000313" key="3">
    <source>
        <dbReference type="Proteomes" id="UP000198618"/>
    </source>
</evidence>
<dbReference type="InterPro" id="IPR051531">
    <property type="entry name" value="N-acetyltransferase"/>
</dbReference>
<dbReference type="RefSeq" id="WP_090865785.1">
    <property type="nucleotide sequence ID" value="NZ_FOHE01000001.1"/>
</dbReference>
<evidence type="ECO:0000259" key="1">
    <source>
        <dbReference type="PROSITE" id="PS51186"/>
    </source>
</evidence>
<dbReference type="Gene3D" id="3.40.630.30">
    <property type="match status" value="1"/>
</dbReference>
<reference evidence="2 3" key="1">
    <citation type="submission" date="2016-10" db="EMBL/GenBank/DDBJ databases">
        <authorList>
            <person name="de Groot N.N."/>
        </authorList>
    </citation>
    <scope>NUCLEOTIDE SEQUENCE [LARGE SCALE GENOMIC DNA]</scope>
    <source>
        <strain evidence="2 3">IBRC-M 10780</strain>
    </source>
</reference>
<dbReference type="InterPro" id="IPR016181">
    <property type="entry name" value="Acyl_CoA_acyltransferase"/>
</dbReference>